<evidence type="ECO:0000313" key="2">
    <source>
        <dbReference type="Proteomes" id="UP000244722"/>
    </source>
</evidence>
<dbReference type="AlphaFoldDB" id="A0A2T6ZEP9"/>
<keyword evidence="2" id="KW-1185">Reference proteome</keyword>
<reference evidence="1 2" key="1">
    <citation type="submission" date="2017-04" db="EMBL/GenBank/DDBJ databases">
        <title>Draft genome sequence of Tuber borchii Vittad., a whitish edible truffle.</title>
        <authorList>
            <consortium name="DOE Joint Genome Institute"/>
            <person name="Murat C."/>
            <person name="Kuo A."/>
            <person name="Barry K.W."/>
            <person name="Clum A."/>
            <person name="Dockter R.B."/>
            <person name="Fauchery L."/>
            <person name="Iotti M."/>
            <person name="Kohler A."/>
            <person name="Labutti K."/>
            <person name="Lindquist E.A."/>
            <person name="Lipzen A."/>
            <person name="Ohm R.A."/>
            <person name="Wang M."/>
            <person name="Grigoriev I.V."/>
            <person name="Zambonelli A."/>
            <person name="Martin F.M."/>
        </authorList>
    </citation>
    <scope>NUCLEOTIDE SEQUENCE [LARGE SCALE GENOMIC DNA]</scope>
    <source>
        <strain evidence="1 2">Tbo3840</strain>
    </source>
</reference>
<gene>
    <name evidence="1" type="ORF">B9Z19DRAFT_1068650</name>
</gene>
<sequence length="263" mass="28334">MLVFFPTSIKVLLNPNQAIRAVPKHSLPLMVSSKHERSATCSAAQSLRKEVLAHAEDIRGVITEEELLALSAPHGNIIYDLVTKVDREYLIQRLTILSKSYSLANKGVCTIVLPWLVPDTNPSSSHKPMSPPAEDEITMSPPTTVTIHTTAQPNPAEGTSASPTPAFSIATSAHPDNIGQKTTACEDRSLVDMVIDLVEKYGKHMRMGTGERIGNQASRILAQGLPEHVLRFIATVYQDRIASEGDATGIGAQTEGKGKGTAH</sequence>
<name>A0A2T6ZEP9_TUBBO</name>
<dbReference type="EMBL" id="NESQ01000337">
    <property type="protein sequence ID" value="PUU73874.1"/>
    <property type="molecule type" value="Genomic_DNA"/>
</dbReference>
<proteinExistence type="predicted"/>
<accession>A0A2T6ZEP9</accession>
<organism evidence="1 2">
    <name type="scientific">Tuber borchii</name>
    <name type="common">White truffle</name>
    <dbReference type="NCBI Taxonomy" id="42251"/>
    <lineage>
        <taxon>Eukaryota</taxon>
        <taxon>Fungi</taxon>
        <taxon>Dikarya</taxon>
        <taxon>Ascomycota</taxon>
        <taxon>Pezizomycotina</taxon>
        <taxon>Pezizomycetes</taxon>
        <taxon>Pezizales</taxon>
        <taxon>Tuberaceae</taxon>
        <taxon>Tuber</taxon>
    </lineage>
</organism>
<comment type="caution">
    <text evidence="1">The sequence shown here is derived from an EMBL/GenBank/DDBJ whole genome shotgun (WGS) entry which is preliminary data.</text>
</comment>
<dbReference type="Proteomes" id="UP000244722">
    <property type="component" value="Unassembled WGS sequence"/>
</dbReference>
<protein>
    <submittedName>
        <fullName evidence="1">Uncharacterized protein</fullName>
    </submittedName>
</protein>
<evidence type="ECO:0000313" key="1">
    <source>
        <dbReference type="EMBL" id="PUU73874.1"/>
    </source>
</evidence>